<dbReference type="InterPro" id="IPR006311">
    <property type="entry name" value="TAT_signal"/>
</dbReference>
<dbReference type="SUPFAM" id="SSF53850">
    <property type="entry name" value="Periplasmic binding protein-like II"/>
    <property type="match status" value="1"/>
</dbReference>
<accession>A0ABS0D1X3</accession>
<name>A0ABS0D1X3_9NOCA</name>
<sequence>MGTRRAVLQAGLVIPLAAACAPDLLLGSADAVRVGVSWSGAELAAFHAVVDELHLGFDVEVIPLGDNTDTAFTAGGRSAPDVVMLPQAGRVLELAEKRELRPIAETVWTDEFGTRYAEHWQHLLRHGGKPFGVPFKAADKSLVWFDRQQFAAHHLGDPAEWTLSDWVNRMEVLAQSPIRLLALAAADGWVLTDFFENVLLAESPRIYDGLASKSGRDWNNPAVRAAFEHLGVLWGHRHAFPGGIGVALTRQFPDAIRDVFQHRRAAAVVAPDFAEPIVRSGVHASGRKVGDVVGVAPFPSVTDVAGRPTIVGGDVMVVTREASGRADELVEKLAGARAPLPWIERHGGFLAPNLRTVADYSPLLAPSARELNTRSAFDLSDRIGAVGGREGLWRVLTEFLISVGDGAYTRVAESIDRAIAALDAFERRRR</sequence>
<comment type="caution">
    <text evidence="1">The sequence shown here is derived from an EMBL/GenBank/DDBJ whole genome shotgun (WGS) entry which is preliminary data.</text>
</comment>
<dbReference type="Gene3D" id="3.40.190.10">
    <property type="entry name" value="Periplasmic binding protein-like II"/>
    <property type="match status" value="2"/>
</dbReference>
<organism evidence="1 2">
    <name type="scientific">Nocardia amamiensis</name>
    <dbReference type="NCBI Taxonomy" id="404578"/>
    <lineage>
        <taxon>Bacteria</taxon>
        <taxon>Bacillati</taxon>
        <taxon>Actinomycetota</taxon>
        <taxon>Actinomycetes</taxon>
        <taxon>Mycobacteriales</taxon>
        <taxon>Nocardiaceae</taxon>
        <taxon>Nocardia</taxon>
    </lineage>
</organism>
<dbReference type="Proteomes" id="UP000702209">
    <property type="component" value="Unassembled WGS sequence"/>
</dbReference>
<evidence type="ECO:0000313" key="2">
    <source>
        <dbReference type="Proteomes" id="UP000702209"/>
    </source>
</evidence>
<dbReference type="PROSITE" id="PS51318">
    <property type="entry name" value="TAT"/>
    <property type="match status" value="1"/>
</dbReference>
<dbReference type="RefSeq" id="WP_195133818.1">
    <property type="nucleotide sequence ID" value="NZ_JADLQX010000049.1"/>
</dbReference>
<dbReference type="PROSITE" id="PS51257">
    <property type="entry name" value="PROKAR_LIPOPROTEIN"/>
    <property type="match status" value="1"/>
</dbReference>
<gene>
    <name evidence="1" type="ORF">IU459_34630</name>
</gene>
<protein>
    <submittedName>
        <fullName evidence="1">ABC transporter substrate-binding protein</fullName>
    </submittedName>
</protein>
<reference evidence="1 2" key="1">
    <citation type="submission" date="2020-10" db="EMBL/GenBank/DDBJ databases">
        <title>Identification of Nocardia species via Next-generation sequencing and recognition of intraspecies genetic diversity.</title>
        <authorList>
            <person name="Li P."/>
            <person name="Li P."/>
            <person name="Lu B."/>
        </authorList>
    </citation>
    <scope>NUCLEOTIDE SEQUENCE [LARGE SCALE GENOMIC DNA]</scope>
    <source>
        <strain evidence="1 2">BJ06-0157</strain>
    </source>
</reference>
<proteinExistence type="predicted"/>
<dbReference type="EMBL" id="JADLQX010000049">
    <property type="protein sequence ID" value="MBF6302636.1"/>
    <property type="molecule type" value="Genomic_DNA"/>
</dbReference>
<keyword evidence="2" id="KW-1185">Reference proteome</keyword>
<evidence type="ECO:0000313" key="1">
    <source>
        <dbReference type="EMBL" id="MBF6302636.1"/>
    </source>
</evidence>